<keyword evidence="8" id="KW-0472">Membrane</keyword>
<comment type="caution">
    <text evidence="11">The sequence shown here is derived from an EMBL/GenBank/DDBJ whole genome shotgun (WGS) entry which is preliminary data.</text>
</comment>
<comment type="catalytic activity">
    <reaction evidence="1">
        <text>ATP + protein L-histidine = ADP + protein N-phospho-L-histidine.</text>
        <dbReference type="EC" id="2.7.13.3"/>
    </reaction>
</comment>
<evidence type="ECO:0000256" key="7">
    <source>
        <dbReference type="ARBA" id="ARBA00023012"/>
    </source>
</evidence>
<keyword evidence="5" id="KW-0808">Transferase</keyword>
<gene>
    <name evidence="11" type="ORF">NE695_05840</name>
</gene>
<dbReference type="SMART" id="SM00387">
    <property type="entry name" value="HATPase_c"/>
    <property type="match status" value="1"/>
</dbReference>
<comment type="subcellular location">
    <subcellularLocation>
        <location evidence="2">Membrane</location>
    </subcellularLocation>
</comment>
<dbReference type="Pfam" id="PF06580">
    <property type="entry name" value="His_kinase"/>
    <property type="match status" value="1"/>
</dbReference>
<keyword evidence="8" id="KW-0812">Transmembrane</keyword>
<dbReference type="InterPro" id="IPR050640">
    <property type="entry name" value="Bact_2-comp_sensor_kinase"/>
</dbReference>
<accession>A0ABT1RXN8</accession>
<feature type="domain" description="HAMP" evidence="10">
    <location>
        <begin position="316"/>
        <end position="368"/>
    </location>
</feature>
<dbReference type="Gene3D" id="3.30.565.10">
    <property type="entry name" value="Histidine kinase-like ATPase, C-terminal domain"/>
    <property type="match status" value="1"/>
</dbReference>
<evidence type="ECO:0000256" key="3">
    <source>
        <dbReference type="ARBA" id="ARBA00012438"/>
    </source>
</evidence>
<keyword evidence="7" id="KW-0902">Two-component regulatory system</keyword>
<dbReference type="Proteomes" id="UP001524473">
    <property type="component" value="Unassembled WGS sequence"/>
</dbReference>
<keyword evidence="12" id="KW-1185">Reference proteome</keyword>
<feature type="transmembrane region" description="Helical" evidence="8">
    <location>
        <begin position="17"/>
        <end position="37"/>
    </location>
</feature>
<dbReference type="InterPro" id="IPR003660">
    <property type="entry name" value="HAMP_dom"/>
</dbReference>
<dbReference type="SUPFAM" id="SSF55874">
    <property type="entry name" value="ATPase domain of HSP90 chaperone/DNA topoisomerase II/histidine kinase"/>
    <property type="match status" value="1"/>
</dbReference>
<keyword evidence="4" id="KW-0597">Phosphoprotein</keyword>
<protein>
    <recommendedName>
        <fullName evidence="3">histidine kinase</fullName>
        <ecNumber evidence="3">2.7.13.3</ecNumber>
    </recommendedName>
</protein>
<feature type="transmembrane region" description="Helical" evidence="8">
    <location>
        <begin position="292"/>
        <end position="314"/>
    </location>
</feature>
<dbReference type="InterPro" id="IPR003594">
    <property type="entry name" value="HATPase_dom"/>
</dbReference>
<dbReference type="PANTHER" id="PTHR34220">
    <property type="entry name" value="SENSOR HISTIDINE KINASE YPDA"/>
    <property type="match status" value="1"/>
</dbReference>
<dbReference type="PRINTS" id="PR00344">
    <property type="entry name" value="BCTRLSENSOR"/>
</dbReference>
<dbReference type="Pfam" id="PF02518">
    <property type="entry name" value="HATPase_c"/>
    <property type="match status" value="1"/>
</dbReference>
<evidence type="ECO:0000256" key="6">
    <source>
        <dbReference type="ARBA" id="ARBA00022777"/>
    </source>
</evidence>
<proteinExistence type="predicted"/>
<dbReference type="GO" id="GO:0016301">
    <property type="term" value="F:kinase activity"/>
    <property type="evidence" value="ECO:0007669"/>
    <property type="project" value="UniProtKB-KW"/>
</dbReference>
<evidence type="ECO:0000256" key="1">
    <source>
        <dbReference type="ARBA" id="ARBA00000085"/>
    </source>
</evidence>
<evidence type="ECO:0000313" key="11">
    <source>
        <dbReference type="EMBL" id="MCQ4839437.1"/>
    </source>
</evidence>
<evidence type="ECO:0000313" key="12">
    <source>
        <dbReference type="Proteomes" id="UP001524473"/>
    </source>
</evidence>
<dbReference type="InterPro" id="IPR036890">
    <property type="entry name" value="HATPase_C_sf"/>
</dbReference>
<evidence type="ECO:0000259" key="9">
    <source>
        <dbReference type="PROSITE" id="PS50109"/>
    </source>
</evidence>
<evidence type="ECO:0000259" key="10">
    <source>
        <dbReference type="PROSITE" id="PS50885"/>
    </source>
</evidence>
<dbReference type="EC" id="2.7.13.3" evidence="3"/>
<dbReference type="PROSITE" id="PS50885">
    <property type="entry name" value="HAMP"/>
    <property type="match status" value="1"/>
</dbReference>
<dbReference type="RefSeq" id="WP_082942222.1">
    <property type="nucleotide sequence ID" value="NZ_CABKVV010000014.1"/>
</dbReference>
<dbReference type="PROSITE" id="PS50109">
    <property type="entry name" value="HIS_KIN"/>
    <property type="match status" value="1"/>
</dbReference>
<dbReference type="InterPro" id="IPR005467">
    <property type="entry name" value="His_kinase_dom"/>
</dbReference>
<evidence type="ECO:0000256" key="2">
    <source>
        <dbReference type="ARBA" id="ARBA00004370"/>
    </source>
</evidence>
<organism evidence="11 12">
    <name type="scientific">Neglectibacter timonensis</name>
    <dbReference type="NCBI Taxonomy" id="1776382"/>
    <lineage>
        <taxon>Bacteria</taxon>
        <taxon>Bacillati</taxon>
        <taxon>Bacillota</taxon>
        <taxon>Clostridia</taxon>
        <taxon>Eubacteriales</taxon>
        <taxon>Oscillospiraceae</taxon>
        <taxon>Neglectibacter</taxon>
    </lineage>
</organism>
<keyword evidence="6 11" id="KW-0418">Kinase</keyword>
<dbReference type="InterPro" id="IPR004358">
    <property type="entry name" value="Sig_transdc_His_kin-like_C"/>
</dbReference>
<dbReference type="GeneID" id="90532707"/>
<dbReference type="EMBL" id="JANFZH010000010">
    <property type="protein sequence ID" value="MCQ4839437.1"/>
    <property type="molecule type" value="Genomic_DNA"/>
</dbReference>
<keyword evidence="8" id="KW-1133">Transmembrane helix</keyword>
<dbReference type="PANTHER" id="PTHR34220:SF7">
    <property type="entry name" value="SENSOR HISTIDINE KINASE YPDA"/>
    <property type="match status" value="1"/>
</dbReference>
<dbReference type="Gene3D" id="6.10.340.10">
    <property type="match status" value="1"/>
</dbReference>
<name>A0ABT1RXN8_9FIRM</name>
<evidence type="ECO:0000256" key="4">
    <source>
        <dbReference type="ARBA" id="ARBA00022553"/>
    </source>
</evidence>
<evidence type="ECO:0000256" key="5">
    <source>
        <dbReference type="ARBA" id="ARBA00022679"/>
    </source>
</evidence>
<dbReference type="InterPro" id="IPR010559">
    <property type="entry name" value="Sig_transdc_His_kin_internal"/>
</dbReference>
<sequence>MKGIPAFDRLKLRGKMILIYFLAVFLPIALIGGMLILRTQSMEREKLERDIFSQFQRISREMENLFESYELLVNTLGQDRNISELLAGSYDAPIDAQEIYLSVYSKYLETLYVYPDVKQLTYYSGNPTLISAPPFFVNLEEYLKGTSEEERIAGMGATGLWSGVRKLKRNTEYWNPVNRKNETGEPAIAYSKFVGSAANEYARKHLLTVTVSAEVLSHVLSTVDPLYGASLYDLNGDPVLSAAGKMENAADQPDNELVRLGEDYRIQTVLGNGWRLSFSCPVREASAGARQLLFLSAAFLAVTALLSLLLILLFTHSITRRTGALAEKMERLLGGEAEIGPAESGADEIAQIDRHFTSLAARLQEMIRQKYVLELEKTKARLDSLQAQINPHFLYNALSTISWLTLDHSRESVRRSVELLARFYRINLSRGKEIITLGQEMEGVEAYLELQQLRYAGRIQVHCQVPAELEEAAVLKLTLQPLVENCIQHGMAGEKEKLTVVISAAVKGDRLCLTVEDDGLGINNVRLQALLQSVVPEGEGNGIGCRNIDQRIKLHFGSEFGLSLWSEEGKGTRAQVEIPFCFVSDFQRDDRNFG</sequence>
<evidence type="ECO:0000256" key="8">
    <source>
        <dbReference type="SAM" id="Phobius"/>
    </source>
</evidence>
<feature type="domain" description="Histidine kinase" evidence="9">
    <location>
        <begin position="475"/>
        <end position="582"/>
    </location>
</feature>
<reference evidence="11 12" key="1">
    <citation type="submission" date="2022-06" db="EMBL/GenBank/DDBJ databases">
        <title>Isolation of gut microbiota from human fecal samples.</title>
        <authorList>
            <person name="Pamer E.G."/>
            <person name="Barat B."/>
            <person name="Waligurski E."/>
            <person name="Medina S."/>
            <person name="Paddock L."/>
            <person name="Mostad J."/>
        </authorList>
    </citation>
    <scope>NUCLEOTIDE SEQUENCE [LARGE SCALE GENOMIC DNA]</scope>
    <source>
        <strain evidence="11 12">DFI.9.73</strain>
    </source>
</reference>